<sequence length="781" mass="82177">MSTLADHLRALPDDGLAALIRLRPDLVIPLPSDLSALAVRAQSRLSVARALDGLDRFTVEVLDAVRYLRPDPSLDAVLALTAQGGAGPARVRAAIDELRALALVYGSDHALHVVGTVDEVMALPAGLGRTAAELDPAAAELAADPAKLRRTVLGAPPAARAVLDRLAAGPPLGALATPLADDSPVRYLLEHHLLVRVSEDTVELPREMALVLRRDAGPLGQLHPDPPPLAGPDDARAQGGIGTRALREAQKKADRAGAGQALEAVRQTEALLEALAEEPAAELRTGGLGVRDLRRISRATGVDEPTAALLLEVAHAAGILGDDETGFLPSTLYDGWQVAPLAMRWRMLAAAWFGMPRSAGLVGQRDDKDRLIAALSPEVERLGAPAARRALFDVLADLPEGIAATAEELAAVLAWRSPRRHGRNRSLPVAGILGEAAALGFTALGMLTSYARPLLAEQADPDEDPLGVNDTGAPDAAAVLDALLPPPVDAVLIQADLSVVVPGPAEPALAAELALVADAESANALRITTTSVRRALDAGYSATDLHALFARRSRTPVPQALTYLVDDVARRHGGLRAGTAAAYLRSEDESLVAEVQADRRLAALGLRRLAPTVLITATPPARLLEALRAAGYAPVREDATGAAVLARPKARRAPARPAVTVRREDPLAMPLLSPARLGGVVEQLRRGDAAARAARRAPLSVRTATQNGTNAHNDAMVVLQQAVRDRARVWVGYVDAHGSSMSRLVRPVSIGGGYLRAEDERTETQHTFALHRITAAELETT</sequence>
<dbReference type="InterPro" id="IPR026881">
    <property type="entry name" value="WYL_dom"/>
</dbReference>
<evidence type="ECO:0000313" key="3">
    <source>
        <dbReference type="EMBL" id="GIJ51740.1"/>
    </source>
</evidence>
<reference evidence="3" key="1">
    <citation type="submission" date="2021-01" db="EMBL/GenBank/DDBJ databases">
        <title>Whole genome shotgun sequence of Virgisporangium aliadipatigenens NBRC 105644.</title>
        <authorList>
            <person name="Komaki H."/>
            <person name="Tamura T."/>
        </authorList>
    </citation>
    <scope>NUCLEOTIDE SEQUENCE</scope>
    <source>
        <strain evidence="3">NBRC 105644</strain>
    </source>
</reference>
<proteinExistence type="predicted"/>
<dbReference type="AlphaFoldDB" id="A0A8J3YXX0"/>
<dbReference type="InterPro" id="IPR032830">
    <property type="entry name" value="XPB/Ssl2_N"/>
</dbReference>
<evidence type="ECO:0008006" key="5">
    <source>
        <dbReference type="Google" id="ProtNLM"/>
    </source>
</evidence>
<evidence type="ECO:0000259" key="2">
    <source>
        <dbReference type="Pfam" id="PF13625"/>
    </source>
</evidence>
<evidence type="ECO:0000259" key="1">
    <source>
        <dbReference type="Pfam" id="PF13280"/>
    </source>
</evidence>
<evidence type="ECO:0000313" key="4">
    <source>
        <dbReference type="Proteomes" id="UP000619260"/>
    </source>
</evidence>
<dbReference type="Proteomes" id="UP000619260">
    <property type="component" value="Unassembled WGS sequence"/>
</dbReference>
<dbReference type="PROSITE" id="PS52050">
    <property type="entry name" value="WYL"/>
    <property type="match status" value="1"/>
</dbReference>
<dbReference type="Pfam" id="PF13625">
    <property type="entry name" value="Helicase_C_3"/>
    <property type="match status" value="1"/>
</dbReference>
<dbReference type="Pfam" id="PF13280">
    <property type="entry name" value="WYL"/>
    <property type="match status" value="1"/>
</dbReference>
<dbReference type="EMBL" id="BOPF01000053">
    <property type="protein sequence ID" value="GIJ51740.1"/>
    <property type="molecule type" value="Genomic_DNA"/>
</dbReference>
<accession>A0A8J3YXX0</accession>
<gene>
    <name evidence="3" type="ORF">Val02_86260</name>
</gene>
<organism evidence="3 4">
    <name type="scientific">Virgisporangium aliadipatigenens</name>
    <dbReference type="NCBI Taxonomy" id="741659"/>
    <lineage>
        <taxon>Bacteria</taxon>
        <taxon>Bacillati</taxon>
        <taxon>Actinomycetota</taxon>
        <taxon>Actinomycetes</taxon>
        <taxon>Micromonosporales</taxon>
        <taxon>Micromonosporaceae</taxon>
        <taxon>Virgisporangium</taxon>
    </lineage>
</organism>
<feature type="domain" description="WYL" evidence="1">
    <location>
        <begin position="718"/>
        <end position="777"/>
    </location>
</feature>
<dbReference type="RefSeq" id="WP_203905130.1">
    <property type="nucleotide sequence ID" value="NZ_BOPF01000053.1"/>
</dbReference>
<protein>
    <recommendedName>
        <fullName evidence="5">Helicase XPB/Ssl2 N-terminal domain-containing protein</fullName>
    </recommendedName>
</protein>
<comment type="caution">
    <text evidence="3">The sequence shown here is derived from an EMBL/GenBank/DDBJ whole genome shotgun (WGS) entry which is preliminary data.</text>
</comment>
<keyword evidence="4" id="KW-1185">Reference proteome</keyword>
<feature type="domain" description="Helicase XPB/Ssl2 N-terminal" evidence="2">
    <location>
        <begin position="491"/>
        <end position="610"/>
    </location>
</feature>
<name>A0A8J3YXX0_9ACTN</name>